<comment type="caution">
    <text evidence="7">The sequence shown here is derived from an EMBL/GenBank/DDBJ whole genome shotgun (WGS) entry which is preliminary data.</text>
</comment>
<evidence type="ECO:0000313" key="7">
    <source>
        <dbReference type="EMBL" id="KAK6188228.1"/>
    </source>
</evidence>
<protein>
    <recommendedName>
        <fullName evidence="4">Small ribosomal subunit protein eS6</fullName>
    </recommendedName>
    <alternativeName>
        <fullName evidence="5">40S ribosomal protein S6</fullName>
    </alternativeName>
</protein>
<sequence length="369" mass="40739">MKLNVANPATGCQKLFEIDEEKKLRPFFEKRISTDVPGDSLGDEWKGYVFRITGGNDKQGFPMKQGVLTTGRVRLFLQKGMSCYRPRRTGERKRKSVHGCIVDNSLSVLSLIIIKKGEQEIPGLTDTTIPRRLGPKRASKIRKLFNLSKDDDVRQYVVRRPMPKKPGKKPRTKAPKIQRLITPDTISRKKHMMALKKKRAEKSREAAADYAKLLAQRIRQAKERRRRSSGGSMSKRESRSSKTEAVEERPGIGNARSRYQRTHDIRDLAKAFSKVGRRSISGKVKPTKAKKSGKVTKSGKAGKATKPKSQKPKQAVKKSTPAAAAAPKAEAPKKAAPAPKKAAPASAPKSKAAKPGAGKPAQKKAPAKK</sequence>
<dbReference type="GO" id="GO:0005840">
    <property type="term" value="C:ribosome"/>
    <property type="evidence" value="ECO:0007669"/>
    <property type="project" value="UniProtKB-KW"/>
</dbReference>
<gene>
    <name evidence="7" type="ORF">SNE40_004454</name>
</gene>
<dbReference type="InterPro" id="IPR018282">
    <property type="entry name" value="Ribosomal_eS6_CS"/>
</dbReference>
<proteinExistence type="inferred from homology"/>
<evidence type="ECO:0000313" key="8">
    <source>
        <dbReference type="Proteomes" id="UP001347796"/>
    </source>
</evidence>
<dbReference type="EMBL" id="JAZGQO010000003">
    <property type="protein sequence ID" value="KAK6188228.1"/>
    <property type="molecule type" value="Genomic_DNA"/>
</dbReference>
<keyword evidence="2" id="KW-0689">Ribosomal protein</keyword>
<accession>A0AAN8Q5G7</accession>
<dbReference type="Gene3D" id="1.20.5.2650">
    <property type="match status" value="1"/>
</dbReference>
<feature type="compositionally biased region" description="Basic residues" evidence="6">
    <location>
        <begin position="303"/>
        <end position="316"/>
    </location>
</feature>
<dbReference type="GO" id="GO:1990904">
    <property type="term" value="C:ribonucleoprotein complex"/>
    <property type="evidence" value="ECO:0007669"/>
    <property type="project" value="UniProtKB-KW"/>
</dbReference>
<keyword evidence="3" id="KW-0687">Ribonucleoprotein</keyword>
<evidence type="ECO:0000256" key="1">
    <source>
        <dbReference type="ARBA" id="ARBA00009312"/>
    </source>
</evidence>
<name>A0AAN8Q5G7_PATCE</name>
<evidence type="ECO:0000256" key="2">
    <source>
        <dbReference type="ARBA" id="ARBA00022980"/>
    </source>
</evidence>
<feature type="compositionally biased region" description="Low complexity" evidence="6">
    <location>
        <begin position="317"/>
        <end position="360"/>
    </location>
</feature>
<dbReference type="InterPro" id="IPR001377">
    <property type="entry name" value="Ribosomal_eS6"/>
</dbReference>
<reference evidence="7 8" key="1">
    <citation type="submission" date="2024-01" db="EMBL/GenBank/DDBJ databases">
        <title>The genome of the rayed Mediterranean limpet Patella caerulea (Linnaeus, 1758).</title>
        <authorList>
            <person name="Anh-Thu Weber A."/>
            <person name="Halstead-Nussloch G."/>
        </authorList>
    </citation>
    <scope>NUCLEOTIDE SEQUENCE [LARGE SCALE GENOMIC DNA]</scope>
    <source>
        <strain evidence="7">AATW-2023a</strain>
        <tissue evidence="7">Whole specimen</tissue>
    </source>
</reference>
<feature type="compositionally biased region" description="Basic and acidic residues" evidence="6">
    <location>
        <begin position="234"/>
        <end position="250"/>
    </location>
</feature>
<comment type="similarity">
    <text evidence="1">Belongs to the eukaryotic ribosomal protein eS6 family.</text>
</comment>
<dbReference type="Proteomes" id="UP001347796">
    <property type="component" value="Unassembled WGS sequence"/>
</dbReference>
<evidence type="ECO:0000256" key="3">
    <source>
        <dbReference type="ARBA" id="ARBA00023274"/>
    </source>
</evidence>
<dbReference type="PANTHER" id="PTHR11502">
    <property type="entry name" value="40S RIBOSOMAL PROTEIN S6"/>
    <property type="match status" value="1"/>
</dbReference>
<evidence type="ECO:0000256" key="5">
    <source>
        <dbReference type="ARBA" id="ARBA00035403"/>
    </source>
</evidence>
<dbReference type="AlphaFoldDB" id="A0AAN8Q5G7"/>
<feature type="compositionally biased region" description="Basic residues" evidence="6">
    <location>
        <begin position="285"/>
        <end position="294"/>
    </location>
</feature>
<evidence type="ECO:0000256" key="6">
    <source>
        <dbReference type="SAM" id="MobiDB-lite"/>
    </source>
</evidence>
<feature type="region of interest" description="Disordered" evidence="6">
    <location>
        <begin position="219"/>
        <end position="369"/>
    </location>
</feature>
<dbReference type="SMART" id="SM01405">
    <property type="entry name" value="Ribosomal_S6e"/>
    <property type="match status" value="1"/>
</dbReference>
<organism evidence="7 8">
    <name type="scientific">Patella caerulea</name>
    <name type="common">Rayed Mediterranean limpet</name>
    <dbReference type="NCBI Taxonomy" id="87958"/>
    <lineage>
        <taxon>Eukaryota</taxon>
        <taxon>Metazoa</taxon>
        <taxon>Spiralia</taxon>
        <taxon>Lophotrochozoa</taxon>
        <taxon>Mollusca</taxon>
        <taxon>Gastropoda</taxon>
        <taxon>Patellogastropoda</taxon>
        <taxon>Patelloidea</taxon>
        <taxon>Patellidae</taxon>
        <taxon>Patella</taxon>
    </lineage>
</organism>
<dbReference type="GO" id="GO:0003735">
    <property type="term" value="F:structural constituent of ribosome"/>
    <property type="evidence" value="ECO:0007669"/>
    <property type="project" value="InterPro"/>
</dbReference>
<dbReference type="PROSITE" id="PS00578">
    <property type="entry name" value="RIBOSOMAL_S6E"/>
    <property type="match status" value="1"/>
</dbReference>
<dbReference type="GO" id="GO:0006412">
    <property type="term" value="P:translation"/>
    <property type="evidence" value="ECO:0007669"/>
    <property type="project" value="InterPro"/>
</dbReference>
<evidence type="ECO:0000256" key="4">
    <source>
        <dbReference type="ARBA" id="ARBA00035278"/>
    </source>
</evidence>
<dbReference type="Pfam" id="PF01092">
    <property type="entry name" value="Ribosomal_S6e"/>
    <property type="match status" value="1"/>
</dbReference>
<keyword evidence="8" id="KW-1185">Reference proteome</keyword>